<dbReference type="STRING" id="89065.SAMN05216605_102346"/>
<feature type="compositionally biased region" description="Pro residues" evidence="1">
    <location>
        <begin position="1"/>
        <end position="10"/>
    </location>
</feature>
<reference evidence="3" key="1">
    <citation type="submission" date="2016-10" db="EMBL/GenBank/DDBJ databases">
        <authorList>
            <person name="Varghese N."/>
            <person name="Submissions S."/>
        </authorList>
    </citation>
    <scope>NUCLEOTIDE SEQUENCE [LARGE SCALE GENOMIC DNA]</scope>
    <source>
        <strain evidence="3">ATCC 700689</strain>
    </source>
</reference>
<dbReference type="RefSeq" id="WP_143024298.1">
    <property type="nucleotide sequence ID" value="NZ_FNCO01000002.1"/>
</dbReference>
<keyword evidence="3" id="KW-1185">Reference proteome</keyword>
<sequence length="60" mass="6322">MSAKTPPPASQSPELPDETPEYPLSAPIKPDDPERRSEQSKAETQGCVEEQGAVDSGPGT</sequence>
<gene>
    <name evidence="2" type="ORF">SAMN05216605_102346</name>
</gene>
<name>A0A1G7V1F2_9PSED</name>
<dbReference type="EMBL" id="FNCO01000002">
    <property type="protein sequence ID" value="SDG53331.1"/>
    <property type="molecule type" value="Genomic_DNA"/>
</dbReference>
<evidence type="ECO:0000313" key="3">
    <source>
        <dbReference type="Proteomes" id="UP000182894"/>
    </source>
</evidence>
<accession>A0A1G7V1F2</accession>
<protein>
    <submittedName>
        <fullName evidence="2">Uncharacterized protein</fullName>
    </submittedName>
</protein>
<evidence type="ECO:0000313" key="2">
    <source>
        <dbReference type="EMBL" id="SDG53331.1"/>
    </source>
</evidence>
<dbReference type="OrthoDB" id="7023058at2"/>
<evidence type="ECO:0000256" key="1">
    <source>
        <dbReference type="SAM" id="MobiDB-lite"/>
    </source>
</evidence>
<proteinExistence type="predicted"/>
<dbReference type="AlphaFoldDB" id="A0A1G7V1F2"/>
<feature type="compositionally biased region" description="Basic and acidic residues" evidence="1">
    <location>
        <begin position="29"/>
        <end position="41"/>
    </location>
</feature>
<organism evidence="2 3">
    <name type="scientific">Pseudomonas abietaniphila</name>
    <dbReference type="NCBI Taxonomy" id="89065"/>
    <lineage>
        <taxon>Bacteria</taxon>
        <taxon>Pseudomonadati</taxon>
        <taxon>Pseudomonadota</taxon>
        <taxon>Gammaproteobacteria</taxon>
        <taxon>Pseudomonadales</taxon>
        <taxon>Pseudomonadaceae</taxon>
        <taxon>Pseudomonas</taxon>
    </lineage>
</organism>
<dbReference type="Proteomes" id="UP000182894">
    <property type="component" value="Unassembled WGS sequence"/>
</dbReference>
<feature type="region of interest" description="Disordered" evidence="1">
    <location>
        <begin position="1"/>
        <end position="60"/>
    </location>
</feature>